<name>A0A081RB63_SPHCR</name>
<evidence type="ECO:0000259" key="2">
    <source>
        <dbReference type="Pfam" id="PF03636"/>
    </source>
</evidence>
<organism evidence="3 4">
    <name type="scientific">Sphingobium chlorophenolicum</name>
    <dbReference type="NCBI Taxonomy" id="46429"/>
    <lineage>
        <taxon>Bacteria</taxon>
        <taxon>Pseudomonadati</taxon>
        <taxon>Pseudomonadota</taxon>
        <taxon>Alphaproteobacteria</taxon>
        <taxon>Sphingomonadales</taxon>
        <taxon>Sphingomonadaceae</taxon>
        <taxon>Sphingobium</taxon>
    </lineage>
</organism>
<evidence type="ECO:0000313" key="3">
    <source>
        <dbReference type="EMBL" id="KEQ52436.1"/>
    </source>
</evidence>
<dbReference type="PANTHER" id="PTHR11051">
    <property type="entry name" value="GLYCOSYL HYDROLASE-RELATED"/>
    <property type="match status" value="1"/>
</dbReference>
<evidence type="ECO:0000259" key="1">
    <source>
        <dbReference type="Pfam" id="PF03632"/>
    </source>
</evidence>
<sequence length="653" mass="71384">MPILPGSAILNGVVGLHAEELLEAAIPVPYPLCGDIGIGEAWLSEQPWAVSELEQSYDFSAGELSSSFRFRVGEHSLLARITTFASRSDPALVLQQVELTSESACQVRLRATIGTANVRGHAARRMIGAEAQAGDGALLWIPEGGMSSCGIAFSSECRSAEEQPQFRQKHGSGPLIKEYRVKLKRGRPARLQQVSAMIPSIVHHQPDEEAVRRLAKGLALGFDRLRALNREHWQEIWQGRILVEGASSDHQRLIDAGFFYLNSSAHRSSPAATSMFGLASWPGYNYYYGHVMWDIDAFCVPPLLLVQPGAAQSLLDFRARHVDAARAYAKLDGHDGMRFPWQAAPRSGEEATPGAAPAAANAAHVSLHVARAFALHADVTGDSRYLRAQGWPILSGVADWLAARISMTDRGANLLRATGPAEVPDPPDNDSFTLMTACDLLRRAIRLAKSIDAEVPASWHRLLDRIRLPVRSDGVIAPHRDFRVDEEKGATPSSLAGLFPMHYPASDRERKATLDFFLARWRDYVGSPMLPAFYPAWAAMAGDRGLALALFEEGYAAYDKGRFHQCLEYREDHPDSKVPAGPFMANIGGMLMTMLMGLPGLEITGEKPAAWARRAVVLPSGWKSISVDRLCAGGRPMRLVAEHGKECARLVPT</sequence>
<dbReference type="InterPro" id="IPR005196">
    <property type="entry name" value="Glyco_hydro_65_N"/>
</dbReference>
<dbReference type="InterPro" id="IPR012341">
    <property type="entry name" value="6hp_glycosidase-like_sf"/>
</dbReference>
<feature type="domain" description="Glycoside hydrolase family 65 central catalytic" evidence="1">
    <location>
        <begin position="286"/>
        <end position="482"/>
    </location>
</feature>
<accession>A0A081RB63</accession>
<dbReference type="InterPro" id="IPR005195">
    <property type="entry name" value="Glyco_hydro_65_M"/>
</dbReference>
<dbReference type="PATRIC" id="fig|46429.4.peg.3315"/>
<dbReference type="Gene3D" id="2.70.98.40">
    <property type="entry name" value="Glycoside hydrolase, family 65, N-terminal domain"/>
    <property type="match status" value="1"/>
</dbReference>
<dbReference type="Gene3D" id="1.50.10.10">
    <property type="match status" value="1"/>
</dbReference>
<gene>
    <name evidence="3" type="ORF">BV95_03330</name>
</gene>
<dbReference type="InterPro" id="IPR037018">
    <property type="entry name" value="GH65_N"/>
</dbReference>
<dbReference type="Proteomes" id="UP000028411">
    <property type="component" value="Unassembled WGS sequence"/>
</dbReference>
<dbReference type="AlphaFoldDB" id="A0A081RB63"/>
<dbReference type="eggNOG" id="COG1554">
    <property type="taxonomic scope" value="Bacteria"/>
</dbReference>
<dbReference type="Pfam" id="PF03636">
    <property type="entry name" value="Glyco_hydro_65N"/>
    <property type="match status" value="1"/>
</dbReference>
<protein>
    <submittedName>
        <fullName evidence="3">Trehalose 6-phosphate phosphorylase</fullName>
    </submittedName>
</protein>
<feature type="domain" description="Glycoside hydrolase family 65 N-terminal" evidence="2">
    <location>
        <begin position="48"/>
        <end position="197"/>
    </location>
</feature>
<dbReference type="PANTHER" id="PTHR11051:SF8">
    <property type="entry name" value="PROTEIN-GLUCOSYLGALACTOSYLHYDROXYLYSINE GLUCOSIDASE"/>
    <property type="match status" value="1"/>
</dbReference>
<dbReference type="GO" id="GO:0004553">
    <property type="term" value="F:hydrolase activity, hydrolyzing O-glycosyl compounds"/>
    <property type="evidence" value="ECO:0007669"/>
    <property type="project" value="TreeGrafter"/>
</dbReference>
<proteinExistence type="predicted"/>
<dbReference type="GO" id="GO:0005975">
    <property type="term" value="P:carbohydrate metabolic process"/>
    <property type="evidence" value="ECO:0007669"/>
    <property type="project" value="InterPro"/>
</dbReference>
<dbReference type="Pfam" id="PF03632">
    <property type="entry name" value="Glyco_hydro_65m"/>
    <property type="match status" value="1"/>
</dbReference>
<dbReference type="EMBL" id="JFHR01000043">
    <property type="protein sequence ID" value="KEQ52436.1"/>
    <property type="molecule type" value="Genomic_DNA"/>
</dbReference>
<evidence type="ECO:0000313" key="4">
    <source>
        <dbReference type="Proteomes" id="UP000028411"/>
    </source>
</evidence>
<dbReference type="InterPro" id="IPR008928">
    <property type="entry name" value="6-hairpin_glycosidase_sf"/>
</dbReference>
<comment type="caution">
    <text evidence="3">The sequence shown here is derived from an EMBL/GenBank/DDBJ whole genome shotgun (WGS) entry which is preliminary data.</text>
</comment>
<dbReference type="SUPFAM" id="SSF48208">
    <property type="entry name" value="Six-hairpin glycosidases"/>
    <property type="match status" value="1"/>
</dbReference>
<reference evidence="3 4" key="1">
    <citation type="submission" date="2014-02" db="EMBL/GenBank/DDBJ databases">
        <title>Whole genome sequence of Sphingobium chlorophenolicum NBRC 16172.</title>
        <authorList>
            <person name="Gan H.M."/>
            <person name="Gan H.Y."/>
            <person name="Chew T.H."/>
            <person name="Savka M.A."/>
        </authorList>
    </citation>
    <scope>NUCLEOTIDE SEQUENCE [LARGE SCALE GENOMIC DNA]</scope>
    <source>
        <strain evidence="3 4">NBRC 16172</strain>
    </source>
</reference>